<keyword evidence="13" id="KW-0325">Glycoprotein</keyword>
<evidence type="ECO:0000256" key="5">
    <source>
        <dbReference type="ARBA" id="ARBA00022729"/>
    </source>
</evidence>
<dbReference type="Gene3D" id="2.40.10.10">
    <property type="entry name" value="Trypsin-like serine proteases"/>
    <property type="match status" value="1"/>
</dbReference>
<evidence type="ECO:0000256" key="15">
    <source>
        <dbReference type="RuleBase" id="RU363034"/>
    </source>
</evidence>
<dbReference type="AlphaFoldDB" id="A0A6A4WTF7"/>
<comment type="subcellular location">
    <subcellularLocation>
        <location evidence="1">Endoplasmic reticulum membrane</location>
        <topology evidence="1">Multi-pass membrane protein</topology>
    </subcellularLocation>
</comment>
<dbReference type="PROSITE" id="PS50240">
    <property type="entry name" value="TRYPSIN_DOM"/>
    <property type="match status" value="1"/>
</dbReference>
<dbReference type="GO" id="GO:0006508">
    <property type="term" value="P:proteolysis"/>
    <property type="evidence" value="ECO:0007669"/>
    <property type="project" value="UniProtKB-KW"/>
</dbReference>
<feature type="transmembrane region" description="Helical" evidence="16">
    <location>
        <begin position="70"/>
        <end position="89"/>
    </location>
</feature>
<dbReference type="PROSITE" id="PS00135">
    <property type="entry name" value="TRYPSIN_SER"/>
    <property type="match status" value="1"/>
</dbReference>
<dbReference type="InterPro" id="IPR018114">
    <property type="entry name" value="TRYPSIN_HIS"/>
</dbReference>
<dbReference type="PANTHER" id="PTHR24252">
    <property type="entry name" value="ACROSIN-RELATED"/>
    <property type="match status" value="1"/>
</dbReference>
<evidence type="ECO:0000256" key="3">
    <source>
        <dbReference type="ARBA" id="ARBA00022448"/>
    </source>
</evidence>
<dbReference type="InterPro" id="IPR009003">
    <property type="entry name" value="Peptidase_S1_PA"/>
</dbReference>
<evidence type="ECO:0000313" key="19">
    <source>
        <dbReference type="Proteomes" id="UP000440578"/>
    </source>
</evidence>
<evidence type="ECO:0000259" key="17">
    <source>
        <dbReference type="PROSITE" id="PS50240"/>
    </source>
</evidence>
<evidence type="ECO:0000256" key="7">
    <source>
        <dbReference type="ARBA" id="ARBA00022892"/>
    </source>
</evidence>
<feature type="transmembrane region" description="Helical" evidence="16">
    <location>
        <begin position="42"/>
        <end position="58"/>
    </location>
</feature>
<evidence type="ECO:0000256" key="1">
    <source>
        <dbReference type="ARBA" id="ARBA00004477"/>
    </source>
</evidence>
<feature type="transmembrane region" description="Helical" evidence="16">
    <location>
        <begin position="12"/>
        <end position="36"/>
    </location>
</feature>
<keyword evidence="3" id="KW-0813">Transport</keyword>
<keyword evidence="15" id="KW-0720">Serine protease</keyword>
<dbReference type="EMBL" id="VIIS01000623">
    <property type="protein sequence ID" value="KAF0306910.1"/>
    <property type="molecule type" value="Genomic_DNA"/>
</dbReference>
<gene>
    <name evidence="18" type="primary">TRYT</name>
    <name evidence="18" type="ORF">FJT64_021681</name>
</gene>
<comment type="similarity">
    <text evidence="2">Belongs to the ERD2 family.</text>
</comment>
<keyword evidence="15" id="KW-0645">Protease</keyword>
<evidence type="ECO:0000256" key="11">
    <source>
        <dbReference type="ARBA" id="ARBA00023157"/>
    </source>
</evidence>
<dbReference type="Pfam" id="PF00810">
    <property type="entry name" value="ER_lumen_recept"/>
    <property type="match status" value="1"/>
</dbReference>
<dbReference type="GO" id="GO:0016192">
    <property type="term" value="P:vesicle-mediated transport"/>
    <property type="evidence" value="ECO:0007669"/>
    <property type="project" value="UniProtKB-KW"/>
</dbReference>
<sequence length="448" mass="48582">MNAFRLSGISCVAQVLYLVTFITRYLDLPFVFFSYYNTAMKHYFIFATACTVFLMLVARDTYDSNHDSKWMFLLLVPPAVLSQFVNYEYSVIEVGFAFSQFLEAVAMLPQFVMVCKMGQAEVTVVCYLRMLASYRLLYIFNWIYSTRCYLRDFSLGWCVDTELCVAPSGPAHGCPGQLPGPVGVPGSHGAVGDGFPGIGGVPATKGTWPWMVSLGERHGTSVEWFCGGTLISPLTVLTAAHCVRGKQADRLTLRLAEYRRSATTSPDRDGDSDAAGTAAVRRIVQHPLYHANQHDLALLLLRRPAAVGAAVVPACLPPPRADHTNATVHLAGWGVLEWAGDLPDQLQDIELVVVETGPCEDAYRAVVGFEGDFPGGFQGTKLCATGTEGTNRDACQGDSGGPLVARGADGRFSVVGVVSGGRGCGNPKFPGVYTKVSEYIEWILENSE</sequence>
<dbReference type="InterPro" id="IPR000133">
    <property type="entry name" value="ER_ret_rcpt"/>
</dbReference>
<dbReference type="CDD" id="cd00190">
    <property type="entry name" value="Tryp_SPc"/>
    <property type="match status" value="1"/>
</dbReference>
<keyword evidence="19" id="KW-1185">Reference proteome</keyword>
<dbReference type="PRINTS" id="PR00660">
    <property type="entry name" value="ERLUMENR"/>
</dbReference>
<name>A0A6A4WTF7_AMPAM</name>
<comment type="caution">
    <text evidence="18">The sequence shown here is derived from an EMBL/GenBank/DDBJ whole genome shotgun (WGS) entry which is preliminary data.</text>
</comment>
<keyword evidence="8" id="KW-0653">Protein transport</keyword>
<keyword evidence="15" id="KW-0378">Hydrolase</keyword>
<evidence type="ECO:0000256" key="13">
    <source>
        <dbReference type="ARBA" id="ARBA00023180"/>
    </source>
</evidence>
<dbReference type="InterPro" id="IPR033116">
    <property type="entry name" value="TRYPSIN_SER"/>
</dbReference>
<keyword evidence="10 16" id="KW-0472">Membrane</keyword>
<proteinExistence type="inferred from homology"/>
<keyword evidence="4 16" id="KW-0812">Transmembrane</keyword>
<dbReference type="Pfam" id="PF00089">
    <property type="entry name" value="Trypsin"/>
    <property type="match status" value="1"/>
</dbReference>
<evidence type="ECO:0000256" key="2">
    <source>
        <dbReference type="ARBA" id="ARBA00010120"/>
    </source>
</evidence>
<organism evidence="18 19">
    <name type="scientific">Amphibalanus amphitrite</name>
    <name type="common">Striped barnacle</name>
    <name type="synonym">Balanus amphitrite</name>
    <dbReference type="NCBI Taxonomy" id="1232801"/>
    <lineage>
        <taxon>Eukaryota</taxon>
        <taxon>Metazoa</taxon>
        <taxon>Ecdysozoa</taxon>
        <taxon>Arthropoda</taxon>
        <taxon>Crustacea</taxon>
        <taxon>Multicrustacea</taxon>
        <taxon>Cirripedia</taxon>
        <taxon>Thoracica</taxon>
        <taxon>Thoracicalcarea</taxon>
        <taxon>Balanomorpha</taxon>
        <taxon>Balanoidea</taxon>
        <taxon>Balanidae</taxon>
        <taxon>Amphibalaninae</taxon>
        <taxon>Amphibalanus</taxon>
    </lineage>
</organism>
<dbReference type="FunFam" id="2.40.10.10:FF:000028">
    <property type="entry name" value="Serine protease easter"/>
    <property type="match status" value="1"/>
</dbReference>
<keyword evidence="5" id="KW-0732">Signal</keyword>
<evidence type="ECO:0000256" key="8">
    <source>
        <dbReference type="ARBA" id="ARBA00022927"/>
    </source>
</evidence>
<comment type="similarity">
    <text evidence="14">Belongs to the peptidase S1 family. CLIP subfamily.</text>
</comment>
<evidence type="ECO:0000256" key="9">
    <source>
        <dbReference type="ARBA" id="ARBA00022989"/>
    </source>
</evidence>
<dbReference type="InterPro" id="IPR043504">
    <property type="entry name" value="Peptidase_S1_PA_chymotrypsin"/>
</dbReference>
<dbReference type="Proteomes" id="UP000440578">
    <property type="component" value="Unassembled WGS sequence"/>
</dbReference>
<dbReference type="SMART" id="SM00020">
    <property type="entry name" value="Tryp_SPc"/>
    <property type="match status" value="1"/>
</dbReference>
<feature type="domain" description="Peptidase S1" evidence="17">
    <location>
        <begin position="197"/>
        <end position="448"/>
    </location>
</feature>
<keyword evidence="12" id="KW-0675">Receptor</keyword>
<dbReference type="GO" id="GO:0046923">
    <property type="term" value="F:ER retention sequence binding"/>
    <property type="evidence" value="ECO:0007669"/>
    <property type="project" value="InterPro"/>
</dbReference>
<evidence type="ECO:0000256" key="6">
    <source>
        <dbReference type="ARBA" id="ARBA00022824"/>
    </source>
</evidence>
<dbReference type="FunFam" id="2.40.10.10:FF:000002">
    <property type="entry name" value="Transmembrane protease serine"/>
    <property type="match status" value="1"/>
</dbReference>
<dbReference type="GO" id="GO:0004252">
    <property type="term" value="F:serine-type endopeptidase activity"/>
    <property type="evidence" value="ECO:0007669"/>
    <property type="project" value="InterPro"/>
</dbReference>
<dbReference type="SUPFAM" id="SSF50494">
    <property type="entry name" value="Trypsin-like serine proteases"/>
    <property type="match status" value="1"/>
</dbReference>
<evidence type="ECO:0000256" key="16">
    <source>
        <dbReference type="SAM" id="Phobius"/>
    </source>
</evidence>
<evidence type="ECO:0000256" key="4">
    <source>
        <dbReference type="ARBA" id="ARBA00022692"/>
    </source>
</evidence>
<evidence type="ECO:0000256" key="14">
    <source>
        <dbReference type="ARBA" id="ARBA00024195"/>
    </source>
</evidence>
<evidence type="ECO:0000256" key="12">
    <source>
        <dbReference type="ARBA" id="ARBA00023170"/>
    </source>
</evidence>
<reference evidence="18 19" key="1">
    <citation type="submission" date="2019-07" db="EMBL/GenBank/DDBJ databases">
        <title>Draft genome assembly of a fouling barnacle, Amphibalanus amphitrite (Darwin, 1854): The first reference genome for Thecostraca.</title>
        <authorList>
            <person name="Kim W."/>
        </authorList>
    </citation>
    <scope>NUCLEOTIDE SEQUENCE [LARGE SCALE GENOMIC DNA]</scope>
    <source>
        <strain evidence="18">SNU_AA5</strain>
        <tissue evidence="18">Soma without cirri and trophi</tissue>
    </source>
</reference>
<dbReference type="GO" id="GO:0015031">
    <property type="term" value="P:protein transport"/>
    <property type="evidence" value="ECO:0007669"/>
    <property type="project" value="UniProtKB-KW"/>
</dbReference>
<keyword evidence="6" id="KW-0256">Endoplasmic reticulum</keyword>
<dbReference type="InterPro" id="IPR001254">
    <property type="entry name" value="Trypsin_dom"/>
</dbReference>
<dbReference type="GO" id="GO:0005789">
    <property type="term" value="C:endoplasmic reticulum membrane"/>
    <property type="evidence" value="ECO:0007669"/>
    <property type="project" value="UniProtKB-SubCell"/>
</dbReference>
<protein>
    <submittedName>
        <fullName evidence="18">Mast cell tryptase</fullName>
    </submittedName>
</protein>
<dbReference type="OrthoDB" id="7694678at2759"/>
<evidence type="ECO:0000313" key="18">
    <source>
        <dbReference type="EMBL" id="KAF0306910.1"/>
    </source>
</evidence>
<dbReference type="PANTHER" id="PTHR24252:SF7">
    <property type="entry name" value="HYALIN"/>
    <property type="match status" value="1"/>
</dbReference>
<dbReference type="GO" id="GO:0006621">
    <property type="term" value="P:protein retention in ER lumen"/>
    <property type="evidence" value="ECO:0007669"/>
    <property type="project" value="InterPro"/>
</dbReference>
<dbReference type="PROSITE" id="PS00134">
    <property type="entry name" value="TRYPSIN_HIS"/>
    <property type="match status" value="1"/>
</dbReference>
<keyword evidence="7" id="KW-0931">ER-Golgi transport</keyword>
<evidence type="ECO:0000256" key="10">
    <source>
        <dbReference type="ARBA" id="ARBA00023136"/>
    </source>
</evidence>
<keyword evidence="11" id="KW-1015">Disulfide bond</keyword>
<accession>A0A6A4WTF7</accession>
<keyword evidence="9 16" id="KW-1133">Transmembrane helix</keyword>